<dbReference type="PROSITE" id="PS51819">
    <property type="entry name" value="VOC"/>
    <property type="match status" value="1"/>
</dbReference>
<dbReference type="InterPro" id="IPR029068">
    <property type="entry name" value="Glyas_Bleomycin-R_OHBP_Dase"/>
</dbReference>
<name>A0ABP8BYY5_9FLAO</name>
<dbReference type="EMBL" id="BAABCA010000001">
    <property type="protein sequence ID" value="GAA4230406.1"/>
    <property type="molecule type" value="Genomic_DNA"/>
</dbReference>
<dbReference type="SUPFAM" id="SSF54593">
    <property type="entry name" value="Glyoxalase/Bleomycin resistance protein/Dihydroxybiphenyl dioxygenase"/>
    <property type="match status" value="1"/>
</dbReference>
<organism evidence="2 3">
    <name type="scientific">Postechiella marina</name>
    <dbReference type="NCBI Taxonomy" id="943941"/>
    <lineage>
        <taxon>Bacteria</taxon>
        <taxon>Pseudomonadati</taxon>
        <taxon>Bacteroidota</taxon>
        <taxon>Flavobacteriia</taxon>
        <taxon>Flavobacteriales</taxon>
        <taxon>Flavobacteriaceae</taxon>
        <taxon>Postechiella</taxon>
    </lineage>
</organism>
<keyword evidence="3" id="KW-1185">Reference proteome</keyword>
<reference evidence="3" key="1">
    <citation type="journal article" date="2019" name="Int. J. Syst. Evol. Microbiol.">
        <title>The Global Catalogue of Microorganisms (GCM) 10K type strain sequencing project: providing services to taxonomists for standard genome sequencing and annotation.</title>
        <authorList>
            <consortium name="The Broad Institute Genomics Platform"/>
            <consortium name="The Broad Institute Genome Sequencing Center for Infectious Disease"/>
            <person name="Wu L."/>
            <person name="Ma J."/>
        </authorList>
    </citation>
    <scope>NUCLEOTIDE SEQUENCE [LARGE SCALE GENOMIC DNA]</scope>
    <source>
        <strain evidence="3">JCM 17630</strain>
    </source>
</reference>
<dbReference type="Pfam" id="PF00903">
    <property type="entry name" value="Glyoxalase"/>
    <property type="match status" value="1"/>
</dbReference>
<dbReference type="InterPro" id="IPR037523">
    <property type="entry name" value="VOC_core"/>
</dbReference>
<feature type="domain" description="VOC" evidence="1">
    <location>
        <begin position="2"/>
        <end position="113"/>
    </location>
</feature>
<protein>
    <recommendedName>
        <fullName evidence="1">VOC domain-containing protein</fullName>
    </recommendedName>
</protein>
<evidence type="ECO:0000313" key="3">
    <source>
        <dbReference type="Proteomes" id="UP001501496"/>
    </source>
</evidence>
<sequence length="125" mass="14388">MDLNQITIPSLNVEKATEFYKILGAHLIVNALPRYVRFKCPDGNATFSIHLVDELPIGAGISIYFESNYLDDWVLELKKNGIVFNQLPEDKPWLWREAHLQDPDGNSIILYSAGKNREHPPWRIN</sequence>
<accession>A0ABP8BYY5</accession>
<evidence type="ECO:0000259" key="1">
    <source>
        <dbReference type="PROSITE" id="PS51819"/>
    </source>
</evidence>
<dbReference type="RefSeq" id="WP_344785758.1">
    <property type="nucleotide sequence ID" value="NZ_BAABCA010000001.1"/>
</dbReference>
<gene>
    <name evidence="2" type="ORF">GCM10022291_00460</name>
</gene>
<dbReference type="InterPro" id="IPR004360">
    <property type="entry name" value="Glyas_Fos-R_dOase_dom"/>
</dbReference>
<dbReference type="Proteomes" id="UP001501496">
    <property type="component" value="Unassembled WGS sequence"/>
</dbReference>
<proteinExistence type="predicted"/>
<comment type="caution">
    <text evidence="2">The sequence shown here is derived from an EMBL/GenBank/DDBJ whole genome shotgun (WGS) entry which is preliminary data.</text>
</comment>
<evidence type="ECO:0000313" key="2">
    <source>
        <dbReference type="EMBL" id="GAA4230406.1"/>
    </source>
</evidence>
<dbReference type="Gene3D" id="3.10.180.10">
    <property type="entry name" value="2,3-Dihydroxybiphenyl 1,2-Dioxygenase, domain 1"/>
    <property type="match status" value="1"/>
</dbReference>